<dbReference type="Proteomes" id="UP000292052">
    <property type="component" value="Unassembled WGS sequence"/>
</dbReference>
<dbReference type="GO" id="GO:0005739">
    <property type="term" value="C:mitochondrion"/>
    <property type="evidence" value="ECO:0007669"/>
    <property type="project" value="TreeGrafter"/>
</dbReference>
<dbReference type="Gene3D" id="1.10.600.10">
    <property type="entry name" value="Farnesyl Diphosphate Synthase"/>
    <property type="match status" value="1"/>
</dbReference>
<keyword evidence="2" id="KW-1185">Reference proteome</keyword>
<dbReference type="SUPFAM" id="SSF48576">
    <property type="entry name" value="Terpenoid synthases"/>
    <property type="match status" value="1"/>
</dbReference>
<reference evidence="1 2" key="1">
    <citation type="submission" date="2017-03" db="EMBL/GenBank/DDBJ databases">
        <title>Genome of the blue death feigning beetle - Asbolus verrucosus.</title>
        <authorList>
            <person name="Rider S.D."/>
        </authorList>
    </citation>
    <scope>NUCLEOTIDE SEQUENCE [LARGE SCALE GENOMIC DNA]</scope>
    <source>
        <strain evidence="1">Butters</strain>
        <tissue evidence="1">Head and leg muscle</tissue>
    </source>
</reference>
<dbReference type="OrthoDB" id="9983019at2759"/>
<dbReference type="EMBL" id="QDEB01088405">
    <property type="protein sequence ID" value="RZC33476.1"/>
    <property type="molecule type" value="Genomic_DNA"/>
</dbReference>
<sequence length="163" mass="18153">MIKTSHLIHQGLVNIDPADDNAADLNFGNKLALLCGDYLLSTSFHEIARLKNFQVQLIISSTLRDLAESDFIGLRDRENQPIPSEPLPVQKDVTIPLQFEVEPFEIKHVLGNMKAEWTLRNVLGGGSLLGKCCQCTLILANHESRVQELGYSFGRNLALAWQA</sequence>
<dbReference type="GO" id="GO:0006744">
    <property type="term" value="P:ubiquinone biosynthetic process"/>
    <property type="evidence" value="ECO:0007669"/>
    <property type="project" value="TreeGrafter"/>
</dbReference>
<dbReference type="PANTHER" id="PTHR12001">
    <property type="entry name" value="GERANYLGERANYL PYROPHOSPHATE SYNTHASE"/>
    <property type="match status" value="1"/>
</dbReference>
<dbReference type="AlphaFoldDB" id="A0A482VLG8"/>
<proteinExistence type="predicted"/>
<accession>A0A482VLG8</accession>
<dbReference type="GO" id="GO:1990234">
    <property type="term" value="C:transferase complex"/>
    <property type="evidence" value="ECO:0007669"/>
    <property type="project" value="TreeGrafter"/>
</dbReference>
<organism evidence="1 2">
    <name type="scientific">Asbolus verrucosus</name>
    <name type="common">Desert ironclad beetle</name>
    <dbReference type="NCBI Taxonomy" id="1661398"/>
    <lineage>
        <taxon>Eukaryota</taxon>
        <taxon>Metazoa</taxon>
        <taxon>Ecdysozoa</taxon>
        <taxon>Arthropoda</taxon>
        <taxon>Hexapoda</taxon>
        <taxon>Insecta</taxon>
        <taxon>Pterygota</taxon>
        <taxon>Neoptera</taxon>
        <taxon>Endopterygota</taxon>
        <taxon>Coleoptera</taxon>
        <taxon>Polyphaga</taxon>
        <taxon>Cucujiformia</taxon>
        <taxon>Tenebrionidae</taxon>
        <taxon>Pimeliinae</taxon>
        <taxon>Asbolus</taxon>
    </lineage>
</organism>
<name>A0A482VLG8_ASBVE</name>
<dbReference type="PANTHER" id="PTHR12001:SF55">
    <property type="entry name" value="ALL TRANS-POLYPRENYL-DIPHOSPHATE SYNTHASE PDSS2"/>
    <property type="match status" value="1"/>
</dbReference>
<dbReference type="GO" id="GO:0004659">
    <property type="term" value="F:prenyltransferase activity"/>
    <property type="evidence" value="ECO:0007669"/>
    <property type="project" value="TreeGrafter"/>
</dbReference>
<comment type="caution">
    <text evidence="1">The sequence shown here is derived from an EMBL/GenBank/DDBJ whole genome shotgun (WGS) entry which is preliminary data.</text>
</comment>
<dbReference type="GO" id="GO:0008299">
    <property type="term" value="P:isoprenoid biosynthetic process"/>
    <property type="evidence" value="ECO:0007669"/>
    <property type="project" value="TreeGrafter"/>
</dbReference>
<dbReference type="STRING" id="1661398.A0A482VLG8"/>
<feature type="non-terminal residue" evidence="1">
    <location>
        <position position="163"/>
    </location>
</feature>
<gene>
    <name evidence="1" type="ORF">BDFB_009636</name>
</gene>
<dbReference type="InterPro" id="IPR008949">
    <property type="entry name" value="Isoprenoid_synthase_dom_sf"/>
</dbReference>
<protein>
    <submittedName>
        <fullName evidence="1">Polyprenyl synt domain containing protein</fullName>
    </submittedName>
</protein>
<evidence type="ECO:0000313" key="1">
    <source>
        <dbReference type="EMBL" id="RZC33476.1"/>
    </source>
</evidence>
<evidence type="ECO:0000313" key="2">
    <source>
        <dbReference type="Proteomes" id="UP000292052"/>
    </source>
</evidence>